<keyword evidence="2" id="KW-1185">Reference proteome</keyword>
<gene>
    <name evidence="1" type="ORF">DPMN_153675</name>
</gene>
<organism evidence="1 2">
    <name type="scientific">Dreissena polymorpha</name>
    <name type="common">Zebra mussel</name>
    <name type="synonym">Mytilus polymorpha</name>
    <dbReference type="NCBI Taxonomy" id="45954"/>
    <lineage>
        <taxon>Eukaryota</taxon>
        <taxon>Metazoa</taxon>
        <taxon>Spiralia</taxon>
        <taxon>Lophotrochozoa</taxon>
        <taxon>Mollusca</taxon>
        <taxon>Bivalvia</taxon>
        <taxon>Autobranchia</taxon>
        <taxon>Heteroconchia</taxon>
        <taxon>Euheterodonta</taxon>
        <taxon>Imparidentia</taxon>
        <taxon>Neoheterodontei</taxon>
        <taxon>Myida</taxon>
        <taxon>Dreissenoidea</taxon>
        <taxon>Dreissenidae</taxon>
        <taxon>Dreissena</taxon>
    </lineage>
</organism>
<evidence type="ECO:0000313" key="1">
    <source>
        <dbReference type="EMBL" id="KAH3800050.1"/>
    </source>
</evidence>
<dbReference type="Proteomes" id="UP000828390">
    <property type="component" value="Unassembled WGS sequence"/>
</dbReference>
<dbReference type="EMBL" id="JAIWYP010000007">
    <property type="protein sequence ID" value="KAH3800050.1"/>
    <property type="molecule type" value="Genomic_DNA"/>
</dbReference>
<reference evidence="1" key="2">
    <citation type="submission" date="2020-11" db="EMBL/GenBank/DDBJ databases">
        <authorList>
            <person name="McCartney M.A."/>
            <person name="Auch B."/>
            <person name="Kono T."/>
            <person name="Mallez S."/>
            <person name="Becker A."/>
            <person name="Gohl D.M."/>
            <person name="Silverstein K.A.T."/>
            <person name="Koren S."/>
            <person name="Bechman K.B."/>
            <person name="Herman A."/>
            <person name="Abrahante J.E."/>
            <person name="Garbe J."/>
        </authorList>
    </citation>
    <scope>NUCLEOTIDE SEQUENCE</scope>
    <source>
        <strain evidence="1">Duluth1</strain>
        <tissue evidence="1">Whole animal</tissue>
    </source>
</reference>
<protein>
    <submittedName>
        <fullName evidence="1">Uncharacterized protein</fullName>
    </submittedName>
</protein>
<proteinExistence type="predicted"/>
<comment type="caution">
    <text evidence="1">The sequence shown here is derived from an EMBL/GenBank/DDBJ whole genome shotgun (WGS) entry which is preliminary data.</text>
</comment>
<dbReference type="InterPro" id="IPR036392">
    <property type="entry name" value="PLAT/LH2_dom_sf"/>
</dbReference>
<dbReference type="Gene3D" id="2.60.60.20">
    <property type="entry name" value="PLAT/LH2 domain"/>
    <property type="match status" value="1"/>
</dbReference>
<name>A0A9D4FJS1_DREPO</name>
<evidence type="ECO:0000313" key="2">
    <source>
        <dbReference type="Proteomes" id="UP000828390"/>
    </source>
</evidence>
<dbReference type="SUPFAM" id="SSF49723">
    <property type="entry name" value="Lipase/lipooxygenase domain (PLAT/LH2 domain)"/>
    <property type="match status" value="1"/>
</dbReference>
<sequence>MINLIGSKGKTGGIELEGPFYANDGKTFNKKLLDVGTIQTIELGVYSSQMFDGWKPKRVDIYDIYRQHIYVFEHDESEVDNKLITLQRTACITVERGYLDGKREPKYKLIDTIFGCMMFCLENNCVQAEYRTTGICQIVARGTKVVKWADDRYRVLTPQCVNT</sequence>
<dbReference type="AlphaFoldDB" id="A0A9D4FJS1"/>
<accession>A0A9D4FJS1</accession>
<reference evidence="1" key="1">
    <citation type="journal article" date="2019" name="bioRxiv">
        <title>The Genome of the Zebra Mussel, Dreissena polymorpha: A Resource for Invasive Species Research.</title>
        <authorList>
            <person name="McCartney M.A."/>
            <person name="Auch B."/>
            <person name="Kono T."/>
            <person name="Mallez S."/>
            <person name="Zhang Y."/>
            <person name="Obille A."/>
            <person name="Becker A."/>
            <person name="Abrahante J.E."/>
            <person name="Garbe J."/>
            <person name="Badalamenti J.P."/>
            <person name="Herman A."/>
            <person name="Mangelson H."/>
            <person name="Liachko I."/>
            <person name="Sullivan S."/>
            <person name="Sone E.D."/>
            <person name="Koren S."/>
            <person name="Silverstein K.A.T."/>
            <person name="Beckman K.B."/>
            <person name="Gohl D.M."/>
        </authorList>
    </citation>
    <scope>NUCLEOTIDE SEQUENCE</scope>
    <source>
        <strain evidence="1">Duluth1</strain>
        <tissue evidence="1">Whole animal</tissue>
    </source>
</reference>